<evidence type="ECO:0000313" key="19">
    <source>
        <dbReference type="Proteomes" id="UP000050525"/>
    </source>
</evidence>
<feature type="domain" description="KRAB-related" evidence="17">
    <location>
        <begin position="8"/>
        <end position="72"/>
    </location>
</feature>
<dbReference type="SUPFAM" id="SSF57667">
    <property type="entry name" value="beta-beta-alpha zinc fingers"/>
    <property type="match status" value="4"/>
</dbReference>
<accession>A0A151PGT4</accession>
<keyword evidence="4" id="KW-1017">Isopeptide bond</keyword>
<dbReference type="InterPro" id="IPR001909">
    <property type="entry name" value="KRAB"/>
</dbReference>
<feature type="domain" description="C2H2-type" evidence="15">
    <location>
        <begin position="244"/>
        <end position="271"/>
    </location>
</feature>
<feature type="domain" description="C2H2-type" evidence="15">
    <location>
        <begin position="328"/>
        <end position="355"/>
    </location>
</feature>
<dbReference type="Gene3D" id="6.10.140.140">
    <property type="match status" value="1"/>
</dbReference>
<dbReference type="PANTHER" id="PTHR24404">
    <property type="entry name" value="ZINC FINGER PROTEIN"/>
    <property type="match status" value="1"/>
</dbReference>
<evidence type="ECO:0000256" key="12">
    <source>
        <dbReference type="ARBA" id="ARBA00023163"/>
    </source>
</evidence>
<dbReference type="PROSITE" id="PS50805">
    <property type="entry name" value="KRAB"/>
    <property type="match status" value="1"/>
</dbReference>
<keyword evidence="8" id="KW-0862">Zinc</keyword>
<dbReference type="FunFam" id="3.30.160.60:FF:000100">
    <property type="entry name" value="Zinc finger 45-like"/>
    <property type="match status" value="1"/>
</dbReference>
<dbReference type="InterPro" id="IPR036236">
    <property type="entry name" value="Znf_C2H2_sf"/>
</dbReference>
<dbReference type="GO" id="GO:0008270">
    <property type="term" value="F:zinc ion binding"/>
    <property type="evidence" value="ECO:0007669"/>
    <property type="project" value="UniProtKB-KW"/>
</dbReference>
<gene>
    <name evidence="18" type="ORF">Y1Q_0001962</name>
</gene>
<keyword evidence="13" id="KW-0539">Nucleus</keyword>
<dbReference type="InterPro" id="IPR036051">
    <property type="entry name" value="KRAB_dom_sf"/>
</dbReference>
<dbReference type="GO" id="GO:0000978">
    <property type="term" value="F:RNA polymerase II cis-regulatory region sequence-specific DNA binding"/>
    <property type="evidence" value="ECO:0007669"/>
    <property type="project" value="TreeGrafter"/>
</dbReference>
<name>A0A151PGT4_ALLMI</name>
<keyword evidence="19" id="KW-1185">Reference proteome</keyword>
<dbReference type="Pfam" id="PF00096">
    <property type="entry name" value="zf-C2H2"/>
    <property type="match status" value="5"/>
</dbReference>
<dbReference type="SMART" id="SM00355">
    <property type="entry name" value="ZnF_C2H2"/>
    <property type="match status" value="7"/>
</dbReference>
<evidence type="ECO:0000313" key="18">
    <source>
        <dbReference type="EMBL" id="KYO48162.1"/>
    </source>
</evidence>
<sequence length="454" mass="52265">MATAVPAQLWEAFEDVALYFTRKEWEQLQDGDKMLYREQMLRNYQALVSLGYQGPTPDLIGRIQQGEVELWVYDDEEPGECICSEGLSPAHTGMVSRADQWPPEEDPANLEVVSTRNQLPMAWEQRAAELQKSLTCREGFKRQRDSRSYESRTRRGEVLYICGECGESFGDQQELRVHRETHKREMVHPCTECGKSFRYKSCLIKHQRMHSGKGPHLCLHCGKSFIQLSGFQVHCHMHSGEKMYPCTDCGKRFNNPSHLQVHQRIHTGEKPYRCGDCGRSFTQSSALTTHQRVHTGEKPYHCPECGKSFRQSSALAQHQYVHTGEKPYCCPECGKSFNHPSHLRVHRRLHTGEKPHLCPLSLLLTSCQESVLSREKADFIPRDTLEAVLLKGPQWTRLPVFSCSVLPRQLSQSVYFCNSDELHKRGTCSPRMRWMNMDMNLPNEICCRTLLHKA</sequence>
<evidence type="ECO:0000256" key="13">
    <source>
        <dbReference type="ARBA" id="ARBA00023242"/>
    </source>
</evidence>
<keyword evidence="10" id="KW-0805">Transcription regulation</keyword>
<comment type="function">
    <text evidence="1">May be involved in transcriptional regulation.</text>
</comment>
<dbReference type="InterPro" id="IPR050589">
    <property type="entry name" value="Ikaros_C2H2-ZF"/>
</dbReference>
<evidence type="ECO:0000256" key="1">
    <source>
        <dbReference type="ARBA" id="ARBA00003767"/>
    </source>
</evidence>
<organism evidence="18 19">
    <name type="scientific">Alligator mississippiensis</name>
    <name type="common">American alligator</name>
    <dbReference type="NCBI Taxonomy" id="8496"/>
    <lineage>
        <taxon>Eukaryota</taxon>
        <taxon>Metazoa</taxon>
        <taxon>Chordata</taxon>
        <taxon>Craniata</taxon>
        <taxon>Vertebrata</taxon>
        <taxon>Euteleostomi</taxon>
        <taxon>Archelosauria</taxon>
        <taxon>Archosauria</taxon>
        <taxon>Crocodylia</taxon>
        <taxon>Alligatoridae</taxon>
        <taxon>Alligatorinae</taxon>
        <taxon>Alligator</taxon>
    </lineage>
</organism>
<dbReference type="AlphaFoldDB" id="A0A151PGT4"/>
<keyword evidence="5" id="KW-0479">Metal-binding</keyword>
<dbReference type="eggNOG" id="KOG1721">
    <property type="taxonomic scope" value="Eukaryota"/>
</dbReference>
<keyword evidence="6" id="KW-0677">Repeat</keyword>
<dbReference type="FunFam" id="3.30.160.60:FF:002343">
    <property type="entry name" value="Zinc finger protein 33A"/>
    <property type="match status" value="2"/>
</dbReference>
<keyword evidence="7 14" id="KW-0863">Zinc-finger</keyword>
<evidence type="ECO:0000256" key="3">
    <source>
        <dbReference type="ARBA" id="ARBA00006991"/>
    </source>
</evidence>
<feature type="domain" description="C2H2-type" evidence="15">
    <location>
        <begin position="300"/>
        <end position="327"/>
    </location>
</feature>
<evidence type="ECO:0000256" key="6">
    <source>
        <dbReference type="ARBA" id="ARBA00022737"/>
    </source>
</evidence>
<evidence type="ECO:0000259" key="15">
    <source>
        <dbReference type="PROSITE" id="PS50157"/>
    </source>
</evidence>
<comment type="caution">
    <text evidence="18">The sequence shown here is derived from an EMBL/GenBank/DDBJ whole genome shotgun (WGS) entry which is preliminary data.</text>
</comment>
<dbReference type="Pfam" id="PF01352">
    <property type="entry name" value="KRAB"/>
    <property type="match status" value="1"/>
</dbReference>
<comment type="similarity">
    <text evidence="3">Belongs to the krueppel C2H2-type zinc-finger protein family.</text>
</comment>
<dbReference type="SMART" id="SM00349">
    <property type="entry name" value="KRAB"/>
    <property type="match status" value="1"/>
</dbReference>
<dbReference type="GO" id="GO:0003700">
    <property type="term" value="F:DNA-binding transcription factor activity"/>
    <property type="evidence" value="ECO:0007669"/>
    <property type="project" value="TreeGrafter"/>
</dbReference>
<dbReference type="GO" id="GO:0005634">
    <property type="term" value="C:nucleus"/>
    <property type="evidence" value="ECO:0007669"/>
    <property type="project" value="UniProtKB-SubCell"/>
</dbReference>
<dbReference type="PROSITE" id="PS00028">
    <property type="entry name" value="ZINC_FINGER_C2H2_1"/>
    <property type="match status" value="7"/>
</dbReference>
<dbReference type="InterPro" id="IPR003655">
    <property type="entry name" value="aKRAB"/>
</dbReference>
<dbReference type="FunFam" id="3.30.160.60:FF:000939">
    <property type="entry name" value="zinc finger protein 8 isoform X1"/>
    <property type="match status" value="1"/>
</dbReference>
<dbReference type="GO" id="GO:0006357">
    <property type="term" value="P:regulation of transcription by RNA polymerase II"/>
    <property type="evidence" value="ECO:0007669"/>
    <property type="project" value="TreeGrafter"/>
</dbReference>
<dbReference type="PROSITE" id="PS50157">
    <property type="entry name" value="ZINC_FINGER_C2H2_2"/>
    <property type="match status" value="7"/>
</dbReference>
<keyword evidence="11" id="KW-0238">DNA-binding</keyword>
<dbReference type="SUPFAM" id="SSF109640">
    <property type="entry name" value="KRAB domain (Kruppel-associated box)"/>
    <property type="match status" value="1"/>
</dbReference>
<evidence type="ECO:0000259" key="17">
    <source>
        <dbReference type="PROSITE" id="PS50806"/>
    </source>
</evidence>
<feature type="domain" description="C2H2-type" evidence="15">
    <location>
        <begin position="216"/>
        <end position="243"/>
    </location>
</feature>
<evidence type="ECO:0000256" key="11">
    <source>
        <dbReference type="ARBA" id="ARBA00023125"/>
    </source>
</evidence>
<feature type="domain" description="C2H2-type" evidence="15">
    <location>
        <begin position="160"/>
        <end position="187"/>
    </location>
</feature>
<dbReference type="PANTHER" id="PTHR24404:SF100">
    <property type="entry name" value="ZINC FINGER PROTEIN 501"/>
    <property type="match status" value="1"/>
</dbReference>
<dbReference type="PROSITE" id="PS50806">
    <property type="entry name" value="KRAB_RELATED"/>
    <property type="match status" value="1"/>
</dbReference>
<evidence type="ECO:0000256" key="10">
    <source>
        <dbReference type="ARBA" id="ARBA00023015"/>
    </source>
</evidence>
<feature type="domain" description="KRAB" evidence="16">
    <location>
        <begin position="11"/>
        <end position="83"/>
    </location>
</feature>
<evidence type="ECO:0000256" key="5">
    <source>
        <dbReference type="ARBA" id="ARBA00022723"/>
    </source>
</evidence>
<evidence type="ECO:0000259" key="16">
    <source>
        <dbReference type="PROSITE" id="PS50805"/>
    </source>
</evidence>
<evidence type="ECO:0000256" key="4">
    <source>
        <dbReference type="ARBA" id="ARBA00022499"/>
    </source>
</evidence>
<evidence type="ECO:0000256" key="9">
    <source>
        <dbReference type="ARBA" id="ARBA00022843"/>
    </source>
</evidence>
<dbReference type="Gene3D" id="3.30.160.60">
    <property type="entry name" value="Classic Zinc Finger"/>
    <property type="match status" value="7"/>
</dbReference>
<reference evidence="18 19" key="1">
    <citation type="journal article" date="2012" name="Genome Biol.">
        <title>Sequencing three crocodilian genomes to illuminate the evolution of archosaurs and amniotes.</title>
        <authorList>
            <person name="St John J.A."/>
            <person name="Braun E.L."/>
            <person name="Isberg S.R."/>
            <person name="Miles L.G."/>
            <person name="Chong A.Y."/>
            <person name="Gongora J."/>
            <person name="Dalzell P."/>
            <person name="Moran C."/>
            <person name="Bed'hom B."/>
            <person name="Abzhanov A."/>
            <person name="Burgess S.C."/>
            <person name="Cooksey A.M."/>
            <person name="Castoe T.A."/>
            <person name="Crawford N.G."/>
            <person name="Densmore L.D."/>
            <person name="Drew J.C."/>
            <person name="Edwards S.V."/>
            <person name="Faircloth B.C."/>
            <person name="Fujita M.K."/>
            <person name="Greenwold M.J."/>
            <person name="Hoffmann F.G."/>
            <person name="Howard J.M."/>
            <person name="Iguchi T."/>
            <person name="Janes D.E."/>
            <person name="Khan S.Y."/>
            <person name="Kohno S."/>
            <person name="de Koning A.J."/>
            <person name="Lance S.L."/>
            <person name="McCarthy F.M."/>
            <person name="McCormack J.E."/>
            <person name="Merchant M.E."/>
            <person name="Peterson D.G."/>
            <person name="Pollock D.D."/>
            <person name="Pourmand N."/>
            <person name="Raney B.J."/>
            <person name="Roessler K.A."/>
            <person name="Sanford J.R."/>
            <person name="Sawyer R.H."/>
            <person name="Schmidt C.J."/>
            <person name="Triplett E.W."/>
            <person name="Tuberville T.D."/>
            <person name="Venegas-Anaya M."/>
            <person name="Howard J.T."/>
            <person name="Jarvis E.D."/>
            <person name="Guillette L.J.Jr."/>
            <person name="Glenn T.C."/>
            <person name="Green R.E."/>
            <person name="Ray D.A."/>
        </authorList>
    </citation>
    <scope>NUCLEOTIDE SEQUENCE [LARGE SCALE GENOMIC DNA]</scope>
    <source>
        <strain evidence="18">KSC_2009_1</strain>
    </source>
</reference>
<evidence type="ECO:0000256" key="8">
    <source>
        <dbReference type="ARBA" id="ARBA00022833"/>
    </source>
</evidence>
<evidence type="ECO:0000256" key="2">
    <source>
        <dbReference type="ARBA" id="ARBA00004123"/>
    </source>
</evidence>
<comment type="subcellular location">
    <subcellularLocation>
        <location evidence="2">Nucleus</location>
    </subcellularLocation>
</comment>
<dbReference type="CDD" id="cd07765">
    <property type="entry name" value="KRAB_A-box"/>
    <property type="match status" value="1"/>
</dbReference>
<protein>
    <submittedName>
        <fullName evidence="18">Uncharacterized protein</fullName>
    </submittedName>
</protein>
<dbReference type="Pfam" id="PF13912">
    <property type="entry name" value="zf-C2H2_6"/>
    <property type="match status" value="1"/>
</dbReference>
<dbReference type="Proteomes" id="UP000050525">
    <property type="component" value="Unassembled WGS sequence"/>
</dbReference>
<keyword evidence="9" id="KW-0832">Ubl conjugation</keyword>
<dbReference type="EMBL" id="AKHW03000257">
    <property type="protein sequence ID" value="KYO48162.1"/>
    <property type="molecule type" value="Genomic_DNA"/>
</dbReference>
<evidence type="ECO:0000256" key="14">
    <source>
        <dbReference type="PROSITE-ProRule" id="PRU00042"/>
    </source>
</evidence>
<evidence type="ECO:0000256" key="7">
    <source>
        <dbReference type="ARBA" id="ARBA00022771"/>
    </source>
</evidence>
<feature type="domain" description="C2H2-type" evidence="15">
    <location>
        <begin position="272"/>
        <end position="299"/>
    </location>
</feature>
<dbReference type="FunFam" id="3.30.160.60:FF:000951">
    <property type="entry name" value="Zinc finger protein 8"/>
    <property type="match status" value="1"/>
</dbReference>
<proteinExistence type="inferred from homology"/>
<dbReference type="InterPro" id="IPR013087">
    <property type="entry name" value="Znf_C2H2_type"/>
</dbReference>
<keyword evidence="12" id="KW-0804">Transcription</keyword>
<feature type="domain" description="C2H2-type" evidence="15">
    <location>
        <begin position="188"/>
        <end position="215"/>
    </location>
</feature>